<sequence length="376" mass="43493">MHIANPFVVGGYISPHYFCDREVETELLIRNITNGRNVALISTRRMGKTGLIRHCFYQKEVKEHYNTFFIDIYATSSLREFVFALGKEIFEKLKPKGRRFIDNFFSVISSLRAGFKLDSVTGEPVFDIGLGDIHAAETTLEEIFTYLEQADKPCIVAIDEFQQIGTYAERNVEAVLRTKVQHCRNSFFIFAGSQRHIMMNIFNSPARPFYQSVSMMHLDAIPLVAYRPFVKELFTENGKYITDELVEEVYDFFEGHTWYVQLAMNELYILTAKEETCDKPMLKTALDNIIAMQDFTYQEIFSRLPDKQKEVIVAIAKEKKAEGVTSARFIKQYRLSSSSSVQSGLKGLMEKDMVTQEQGVYQVYDKLLGVWLRRNY</sequence>
<dbReference type="PANTHER" id="PTHR34301:SF8">
    <property type="entry name" value="ATPASE DOMAIN-CONTAINING PROTEIN"/>
    <property type="match status" value="1"/>
</dbReference>
<reference evidence="2 3" key="1">
    <citation type="submission" date="2018-08" db="EMBL/GenBank/DDBJ databases">
        <title>A genome reference for cultivated species of the human gut microbiota.</title>
        <authorList>
            <person name="Zou Y."/>
            <person name="Xue W."/>
            <person name="Luo G."/>
        </authorList>
    </citation>
    <scope>NUCLEOTIDE SEQUENCE [LARGE SCALE GENOMIC DNA]</scope>
    <source>
        <strain evidence="2 3">AM40-30BH</strain>
    </source>
</reference>
<organism evidence="2 3">
    <name type="scientific">Bacteroides nordii</name>
    <dbReference type="NCBI Taxonomy" id="291645"/>
    <lineage>
        <taxon>Bacteria</taxon>
        <taxon>Pseudomonadati</taxon>
        <taxon>Bacteroidota</taxon>
        <taxon>Bacteroidia</taxon>
        <taxon>Bacteroidales</taxon>
        <taxon>Bacteroidaceae</taxon>
        <taxon>Bacteroides</taxon>
    </lineage>
</organism>
<comment type="caution">
    <text evidence="2">The sequence shown here is derived from an EMBL/GenBank/DDBJ whole genome shotgun (WGS) entry which is preliminary data.</text>
</comment>
<dbReference type="InterPro" id="IPR027417">
    <property type="entry name" value="P-loop_NTPase"/>
</dbReference>
<evidence type="ECO:0000313" key="2">
    <source>
        <dbReference type="EMBL" id="RHB38419.1"/>
    </source>
</evidence>
<dbReference type="AlphaFoldDB" id="A0A413VXY1"/>
<dbReference type="Pfam" id="PF01637">
    <property type="entry name" value="ATPase_2"/>
    <property type="match status" value="1"/>
</dbReference>
<dbReference type="InterPro" id="IPR011579">
    <property type="entry name" value="ATPase_dom"/>
</dbReference>
<evidence type="ECO:0000313" key="3">
    <source>
        <dbReference type="Proteomes" id="UP000284379"/>
    </source>
</evidence>
<accession>A0A413VXY1</accession>
<feature type="domain" description="ATPase" evidence="1">
    <location>
        <begin position="18"/>
        <end position="260"/>
    </location>
</feature>
<keyword evidence="2" id="KW-0547">Nucleotide-binding</keyword>
<keyword evidence="2" id="KW-0067">ATP-binding</keyword>
<proteinExistence type="predicted"/>
<dbReference type="GO" id="GO:0005524">
    <property type="term" value="F:ATP binding"/>
    <property type="evidence" value="ECO:0007669"/>
    <property type="project" value="UniProtKB-KW"/>
</dbReference>
<gene>
    <name evidence="2" type="ORF">DW888_00965</name>
</gene>
<name>A0A413VXY1_9BACE</name>
<dbReference type="RefSeq" id="WP_122200674.1">
    <property type="nucleotide sequence ID" value="NZ_CABJFV010000001.1"/>
</dbReference>
<dbReference type="SUPFAM" id="SSF52540">
    <property type="entry name" value="P-loop containing nucleoside triphosphate hydrolases"/>
    <property type="match status" value="1"/>
</dbReference>
<dbReference type="EMBL" id="QSGO01000001">
    <property type="protein sequence ID" value="RHB38419.1"/>
    <property type="molecule type" value="Genomic_DNA"/>
</dbReference>
<protein>
    <submittedName>
        <fullName evidence="2">ATP-binding protein</fullName>
    </submittedName>
</protein>
<evidence type="ECO:0000259" key="1">
    <source>
        <dbReference type="Pfam" id="PF01637"/>
    </source>
</evidence>
<dbReference type="Gene3D" id="3.40.50.300">
    <property type="entry name" value="P-loop containing nucleotide triphosphate hydrolases"/>
    <property type="match status" value="1"/>
</dbReference>
<dbReference type="Proteomes" id="UP000284379">
    <property type="component" value="Unassembled WGS sequence"/>
</dbReference>
<dbReference type="PANTHER" id="PTHR34301">
    <property type="entry name" value="DNA-BINDING PROTEIN-RELATED"/>
    <property type="match status" value="1"/>
</dbReference>